<feature type="chain" id="PRO_5039362213" evidence="2">
    <location>
        <begin position="26"/>
        <end position="230"/>
    </location>
</feature>
<comment type="caution">
    <text evidence="4">The sequence shown here is derived from an EMBL/GenBank/DDBJ whole genome shotgun (WGS) entry which is preliminary data.</text>
</comment>
<dbReference type="InterPro" id="IPR027994">
    <property type="entry name" value="WxL_dom"/>
</dbReference>
<evidence type="ECO:0000259" key="3">
    <source>
        <dbReference type="Pfam" id="PF13731"/>
    </source>
</evidence>
<feature type="signal peptide" evidence="2">
    <location>
        <begin position="1"/>
        <end position="25"/>
    </location>
</feature>
<dbReference type="Proteomes" id="UP000266177">
    <property type="component" value="Unassembled WGS sequence"/>
</dbReference>
<accession>A0A3A3GLE0</accession>
<dbReference type="AlphaFoldDB" id="A0A3A3GLE0"/>
<organism evidence="4 5">
    <name type="scientific">Paenibacillus thiaminolyticus</name>
    <name type="common">Bacillus thiaminolyticus</name>
    <dbReference type="NCBI Taxonomy" id="49283"/>
    <lineage>
        <taxon>Bacteria</taxon>
        <taxon>Bacillati</taxon>
        <taxon>Bacillota</taxon>
        <taxon>Bacilli</taxon>
        <taxon>Bacillales</taxon>
        <taxon>Paenibacillaceae</taxon>
        <taxon>Paenibacillus</taxon>
    </lineage>
</organism>
<evidence type="ECO:0000256" key="2">
    <source>
        <dbReference type="SAM" id="SignalP"/>
    </source>
</evidence>
<name>A0A3A3GLE0_PANTH</name>
<dbReference type="RefSeq" id="WP_119793443.1">
    <property type="nucleotide sequence ID" value="NZ_QYZD01000007.1"/>
</dbReference>
<keyword evidence="2" id="KW-0732">Signal</keyword>
<dbReference type="Pfam" id="PF13731">
    <property type="entry name" value="WxL"/>
    <property type="match status" value="1"/>
</dbReference>
<proteinExistence type="predicted"/>
<reference evidence="4 5" key="1">
    <citation type="submission" date="2018-09" db="EMBL/GenBank/DDBJ databases">
        <title>Paenibacillus SK2017-BO5.</title>
        <authorList>
            <person name="Piskunova J.V."/>
            <person name="Dubiley S.A."/>
            <person name="Severinov K.V."/>
        </authorList>
    </citation>
    <scope>NUCLEOTIDE SEQUENCE [LARGE SCALE GENOMIC DNA]</scope>
    <source>
        <strain evidence="4 5">BO5</strain>
    </source>
</reference>
<feature type="compositionally biased region" description="Low complexity" evidence="1">
    <location>
        <begin position="43"/>
        <end position="52"/>
    </location>
</feature>
<dbReference type="EMBL" id="QYZD01000007">
    <property type="protein sequence ID" value="RJG24355.1"/>
    <property type="molecule type" value="Genomic_DNA"/>
</dbReference>
<feature type="region of interest" description="Disordered" evidence="1">
    <location>
        <begin position="36"/>
        <end position="76"/>
    </location>
</feature>
<sequence length="230" mass="23827">MKLLKVMALAILLTGSAPLSYMVVAADNSATSTNSIRFTADEGPTGPLDPLNPDNPAPGEPIDPEDSGNGGTGNSGSLTLDYVSNIQFGTQKIGSSPMTYHAKNKSPFVQVSDKRGTGEGWTLKATSSGFKSQDGKTLAGAVLSFRNGQVKSQSGNVSAPPVAYDVVFNNTDAQLVMAAKEGAGRGTWIDVFPGTEGNNTNVQLQVLPGSADALTDYSAVITWEVSDAPN</sequence>
<evidence type="ECO:0000313" key="4">
    <source>
        <dbReference type="EMBL" id="RJG24355.1"/>
    </source>
</evidence>
<dbReference type="OrthoDB" id="2603376at2"/>
<evidence type="ECO:0000313" key="5">
    <source>
        <dbReference type="Proteomes" id="UP000266177"/>
    </source>
</evidence>
<gene>
    <name evidence="4" type="ORF">DQX05_10915</name>
</gene>
<feature type="domain" description="WxL" evidence="3">
    <location>
        <begin position="26"/>
        <end position="229"/>
    </location>
</feature>
<protein>
    <submittedName>
        <fullName evidence="4">WxL domain-containing protein</fullName>
    </submittedName>
</protein>
<evidence type="ECO:0000256" key="1">
    <source>
        <dbReference type="SAM" id="MobiDB-lite"/>
    </source>
</evidence>